<accession>A0A1X0XMV5</accession>
<evidence type="ECO:0000313" key="3">
    <source>
        <dbReference type="Proteomes" id="UP000193136"/>
    </source>
</evidence>
<gene>
    <name evidence="2" type="ORF">B5V00_15910</name>
</gene>
<dbReference type="InterPro" id="IPR003814">
    <property type="entry name" value="FmdEsu_dom"/>
</dbReference>
<comment type="caution">
    <text evidence="2">The sequence shown here is derived from an EMBL/GenBank/DDBJ whole genome shotgun (WGS) entry which is preliminary data.</text>
</comment>
<sequence>MAANAFYRMVNRQHMTTPAPDIFARIYARHGHRCTMSTLGGRIGLAVLRLRRAEWEDVRGCYLTRTCAVDGIVEVTGLSEDDGRLQVIPEGRHLLRLEHAAGRLEIELAPTALELAGNYRRLGYQLEAGWDDLDFAERERREGLREEALDALLVKLWEMGDDELLLIREENHG</sequence>
<reference evidence="2 3" key="1">
    <citation type="submission" date="2017-03" db="EMBL/GenBank/DDBJ databases">
        <title>Genome sequence of Geothermobacter sp. EPR-M, Deep-Sea Iron Reducer.</title>
        <authorList>
            <person name="Tully B."/>
            <person name="Savalia P."/>
            <person name="Abuyen K."/>
            <person name="Baughan C."/>
            <person name="Romero E."/>
            <person name="Ronkowski C."/>
            <person name="Torres B."/>
            <person name="Tremblay J."/>
            <person name="Trujillo A."/>
            <person name="Tyler M."/>
            <person name="Perez-Rodriguez I."/>
            <person name="Amend J."/>
        </authorList>
    </citation>
    <scope>NUCLEOTIDE SEQUENCE [LARGE SCALE GENOMIC DNA]</scope>
    <source>
        <strain evidence="2 3">EPR-M</strain>
    </source>
</reference>
<feature type="domain" description="Formylmethanofuran dehydrogenase subunit E" evidence="1">
    <location>
        <begin position="30"/>
        <end position="151"/>
    </location>
</feature>
<dbReference type="SUPFAM" id="SSF143555">
    <property type="entry name" value="FwdE-like"/>
    <property type="match status" value="1"/>
</dbReference>
<name>A0A1X0XMV5_9BACT</name>
<proteinExistence type="predicted"/>
<dbReference type="STRING" id="1969733.B5V00_15910"/>
<dbReference type="Pfam" id="PF02663">
    <property type="entry name" value="FmdE"/>
    <property type="match status" value="1"/>
</dbReference>
<dbReference type="Proteomes" id="UP000193136">
    <property type="component" value="Unassembled WGS sequence"/>
</dbReference>
<dbReference type="AlphaFoldDB" id="A0A1X0XMV5"/>
<organism evidence="2 3">
    <name type="scientific">Geothermobacter hydrogeniphilus</name>
    <dbReference type="NCBI Taxonomy" id="1969733"/>
    <lineage>
        <taxon>Bacteria</taxon>
        <taxon>Pseudomonadati</taxon>
        <taxon>Thermodesulfobacteriota</taxon>
        <taxon>Desulfuromonadia</taxon>
        <taxon>Desulfuromonadales</taxon>
        <taxon>Geothermobacteraceae</taxon>
        <taxon>Geothermobacter</taxon>
    </lineage>
</organism>
<dbReference type="Gene3D" id="3.30.1330.130">
    <property type="match status" value="1"/>
</dbReference>
<evidence type="ECO:0000259" key="1">
    <source>
        <dbReference type="Pfam" id="PF02663"/>
    </source>
</evidence>
<evidence type="ECO:0000313" key="2">
    <source>
        <dbReference type="EMBL" id="ORJ54252.1"/>
    </source>
</evidence>
<dbReference type="EMBL" id="NAAD01000033">
    <property type="protein sequence ID" value="ORJ54252.1"/>
    <property type="molecule type" value="Genomic_DNA"/>
</dbReference>
<keyword evidence="3" id="KW-1185">Reference proteome</keyword>
<protein>
    <recommendedName>
        <fullName evidence="1">Formylmethanofuran dehydrogenase subunit E domain-containing protein</fullName>
    </recommendedName>
</protein>